<proteinExistence type="predicted"/>
<keyword evidence="1" id="KW-0812">Transmembrane</keyword>
<accession>A0A517YV77</accession>
<keyword evidence="3" id="KW-1185">Reference proteome</keyword>
<dbReference type="RefSeq" id="WP_145077740.1">
    <property type="nucleotide sequence ID" value="NZ_CP036425.1"/>
</dbReference>
<protein>
    <submittedName>
        <fullName evidence="2">Uncharacterized protein</fullName>
    </submittedName>
</protein>
<dbReference type="EMBL" id="CP036425">
    <property type="protein sequence ID" value="QDU34138.1"/>
    <property type="molecule type" value="Genomic_DNA"/>
</dbReference>
<name>A0A517YV77_9BACT</name>
<dbReference type="PROSITE" id="PS51257">
    <property type="entry name" value="PROKAR_LIPOPROTEIN"/>
    <property type="match status" value="1"/>
</dbReference>
<evidence type="ECO:0000313" key="2">
    <source>
        <dbReference type="EMBL" id="QDU34138.1"/>
    </source>
</evidence>
<evidence type="ECO:0000256" key="1">
    <source>
        <dbReference type="SAM" id="Phobius"/>
    </source>
</evidence>
<evidence type="ECO:0000313" key="3">
    <source>
        <dbReference type="Proteomes" id="UP000317369"/>
    </source>
</evidence>
<sequence length="98" mass="10263">MRVSKAVRHSLSIIFGALWATMLLVIGLSCFAHANSPLIKLVAVAMIAAAEFITMTLVADELCPLADVKYTSAAKLITITTLLLATASAIGTYALNGI</sequence>
<feature type="transmembrane region" description="Helical" evidence="1">
    <location>
        <begin position="12"/>
        <end position="35"/>
    </location>
</feature>
<dbReference type="AlphaFoldDB" id="A0A517YV77"/>
<reference evidence="2 3" key="1">
    <citation type="submission" date="2019-02" db="EMBL/GenBank/DDBJ databases">
        <title>Deep-cultivation of Planctomycetes and their phenomic and genomic characterization uncovers novel biology.</title>
        <authorList>
            <person name="Wiegand S."/>
            <person name="Jogler M."/>
            <person name="Boedeker C."/>
            <person name="Pinto D."/>
            <person name="Vollmers J."/>
            <person name="Rivas-Marin E."/>
            <person name="Kohn T."/>
            <person name="Peeters S.H."/>
            <person name="Heuer A."/>
            <person name="Rast P."/>
            <person name="Oberbeckmann S."/>
            <person name="Bunk B."/>
            <person name="Jeske O."/>
            <person name="Meyerdierks A."/>
            <person name="Storesund J.E."/>
            <person name="Kallscheuer N."/>
            <person name="Luecker S."/>
            <person name="Lage O.M."/>
            <person name="Pohl T."/>
            <person name="Merkel B.J."/>
            <person name="Hornburger P."/>
            <person name="Mueller R.-W."/>
            <person name="Bruemmer F."/>
            <person name="Labrenz M."/>
            <person name="Spormann A.M."/>
            <person name="Op den Camp H."/>
            <person name="Overmann J."/>
            <person name="Amann R."/>
            <person name="Jetten M.S.M."/>
            <person name="Mascher T."/>
            <person name="Medema M.H."/>
            <person name="Devos D.P."/>
            <person name="Kaster A.-K."/>
            <person name="Ovreas L."/>
            <person name="Rohde M."/>
            <person name="Galperin M.Y."/>
            <person name="Jogler C."/>
        </authorList>
    </citation>
    <scope>NUCLEOTIDE SEQUENCE [LARGE SCALE GENOMIC DNA]</scope>
    <source>
        <strain evidence="2 3">KS4</strain>
    </source>
</reference>
<dbReference type="Proteomes" id="UP000317369">
    <property type="component" value="Chromosome"/>
</dbReference>
<keyword evidence="1" id="KW-1133">Transmembrane helix</keyword>
<keyword evidence="1" id="KW-0472">Membrane</keyword>
<feature type="transmembrane region" description="Helical" evidence="1">
    <location>
        <begin position="72"/>
        <end position="95"/>
    </location>
</feature>
<dbReference type="KEGG" id="pcor:KS4_22000"/>
<gene>
    <name evidence="2" type="ORF">KS4_22000</name>
</gene>
<feature type="transmembrane region" description="Helical" evidence="1">
    <location>
        <begin position="41"/>
        <end position="60"/>
    </location>
</feature>
<organism evidence="2 3">
    <name type="scientific">Poriferisphaera corsica</name>
    <dbReference type="NCBI Taxonomy" id="2528020"/>
    <lineage>
        <taxon>Bacteria</taxon>
        <taxon>Pseudomonadati</taxon>
        <taxon>Planctomycetota</taxon>
        <taxon>Phycisphaerae</taxon>
        <taxon>Phycisphaerales</taxon>
        <taxon>Phycisphaeraceae</taxon>
        <taxon>Poriferisphaera</taxon>
    </lineage>
</organism>